<dbReference type="GO" id="GO:0006272">
    <property type="term" value="P:leading strand elongation"/>
    <property type="evidence" value="ECO:0007669"/>
    <property type="project" value="TreeGrafter"/>
</dbReference>
<reference evidence="5" key="1">
    <citation type="journal article" date="2020" name="Nature">
        <title>Giant virus diversity and host interactions through global metagenomics.</title>
        <authorList>
            <person name="Schulz F."/>
            <person name="Roux S."/>
            <person name="Paez-Espino D."/>
            <person name="Jungbluth S."/>
            <person name="Walsh D.A."/>
            <person name="Denef V.J."/>
            <person name="McMahon K.D."/>
            <person name="Konstantinidis K.T."/>
            <person name="Eloe-Fadrosh E.A."/>
            <person name="Kyrpides N.C."/>
            <person name="Woyke T."/>
        </authorList>
    </citation>
    <scope>NUCLEOTIDE SEQUENCE</scope>
    <source>
        <strain evidence="5">GVMAG-S-1101164-72</strain>
    </source>
</reference>
<feature type="domain" description="Proliferating cell nuclear antigen PCNA N-terminal" evidence="3">
    <location>
        <begin position="1"/>
        <end position="123"/>
    </location>
</feature>
<dbReference type="EMBL" id="MN740760">
    <property type="protein sequence ID" value="QHS81800.1"/>
    <property type="molecule type" value="Genomic_DNA"/>
</dbReference>
<dbReference type="Pfam" id="PF00705">
    <property type="entry name" value="PCNA_N"/>
    <property type="match status" value="1"/>
</dbReference>
<dbReference type="InterPro" id="IPR000730">
    <property type="entry name" value="Pr_cel_nuc_antig"/>
</dbReference>
<evidence type="ECO:0008006" key="6">
    <source>
        <dbReference type="Google" id="ProtNLM"/>
    </source>
</evidence>
<dbReference type="GO" id="GO:0003677">
    <property type="term" value="F:DNA binding"/>
    <property type="evidence" value="ECO:0007669"/>
    <property type="project" value="UniProtKB-KW"/>
</dbReference>
<dbReference type="InterPro" id="IPR022648">
    <property type="entry name" value="Pr_cel_nuc_antig_N"/>
</dbReference>
<dbReference type="GO" id="GO:0006275">
    <property type="term" value="P:regulation of DNA replication"/>
    <property type="evidence" value="ECO:0007669"/>
    <property type="project" value="InterPro"/>
</dbReference>
<dbReference type="AlphaFoldDB" id="A0A6C0AQV2"/>
<dbReference type="PANTHER" id="PTHR11352:SF0">
    <property type="entry name" value="PROLIFERATING CELL NUCLEAR ANTIGEN"/>
    <property type="match status" value="1"/>
</dbReference>
<sequence>MFEAKFASATLLKRILDSVKDLVTEANLLITEDGIELQAMDTAHVALVTFTILPEACMIYTCDEEVTLGVNLASFAKIIKCAEATDSVVLRHQDGGATLGISFESNTGSKTSDFAMNLMDIESEYMSIPDTEYSCSIKMPSSEFAKIVHNMAAFGETATLSVKEALTMETVGDTGKVQMVVKQDLTAKVESARTEIVCSKAVKANFALKYLTAFTKGSALSDQVQIAMLQDVPIYVTYDIGDKGSVGYYLAPKLDD</sequence>
<dbReference type="HAMAP" id="MF_00317">
    <property type="entry name" value="DNApol_clamp_arch"/>
    <property type="match status" value="1"/>
</dbReference>
<accession>A0A6C0AQV2</accession>
<dbReference type="GO" id="GO:0043626">
    <property type="term" value="C:PCNA complex"/>
    <property type="evidence" value="ECO:0007669"/>
    <property type="project" value="TreeGrafter"/>
</dbReference>
<dbReference type="InterPro" id="IPR046938">
    <property type="entry name" value="DNA_clamp_sf"/>
</dbReference>
<feature type="domain" description="Proliferating cell nuclear antigen PCNA C-terminal" evidence="4">
    <location>
        <begin position="128"/>
        <end position="253"/>
    </location>
</feature>
<evidence type="ECO:0000259" key="3">
    <source>
        <dbReference type="Pfam" id="PF00705"/>
    </source>
</evidence>
<dbReference type="GO" id="GO:0030337">
    <property type="term" value="F:DNA polymerase processivity factor activity"/>
    <property type="evidence" value="ECO:0007669"/>
    <property type="project" value="InterPro"/>
</dbReference>
<evidence type="ECO:0000259" key="4">
    <source>
        <dbReference type="Pfam" id="PF02747"/>
    </source>
</evidence>
<evidence type="ECO:0000256" key="1">
    <source>
        <dbReference type="ARBA" id="ARBA00010462"/>
    </source>
</evidence>
<dbReference type="PRINTS" id="PR00339">
    <property type="entry name" value="PCNACYCLIN"/>
</dbReference>
<comment type="similarity">
    <text evidence="1">Belongs to the PCNA family.</text>
</comment>
<organism evidence="5">
    <name type="scientific">viral metagenome</name>
    <dbReference type="NCBI Taxonomy" id="1070528"/>
    <lineage>
        <taxon>unclassified sequences</taxon>
        <taxon>metagenomes</taxon>
        <taxon>organismal metagenomes</taxon>
    </lineage>
</organism>
<dbReference type="CDD" id="cd00577">
    <property type="entry name" value="PCNA"/>
    <property type="match status" value="1"/>
</dbReference>
<dbReference type="GO" id="GO:0006298">
    <property type="term" value="P:mismatch repair"/>
    <property type="evidence" value="ECO:0007669"/>
    <property type="project" value="TreeGrafter"/>
</dbReference>
<dbReference type="Gene3D" id="3.70.10.10">
    <property type="match status" value="1"/>
</dbReference>
<dbReference type="NCBIfam" id="TIGR00590">
    <property type="entry name" value="pcna"/>
    <property type="match status" value="1"/>
</dbReference>
<protein>
    <recommendedName>
        <fullName evidence="6">Proliferating cell nuclear antigen</fullName>
    </recommendedName>
</protein>
<dbReference type="InterPro" id="IPR022649">
    <property type="entry name" value="Pr_cel_nuc_antig_C"/>
</dbReference>
<evidence type="ECO:0000313" key="5">
    <source>
        <dbReference type="EMBL" id="QHS81800.1"/>
    </source>
</evidence>
<name>A0A6C0AQV2_9ZZZZ</name>
<keyword evidence="2" id="KW-0238">DNA-binding</keyword>
<dbReference type="GO" id="GO:0019985">
    <property type="term" value="P:translesion synthesis"/>
    <property type="evidence" value="ECO:0007669"/>
    <property type="project" value="TreeGrafter"/>
</dbReference>
<evidence type="ECO:0000256" key="2">
    <source>
        <dbReference type="ARBA" id="ARBA00023125"/>
    </source>
</evidence>
<proteinExistence type="inferred from homology"/>
<dbReference type="SUPFAM" id="SSF55979">
    <property type="entry name" value="DNA clamp"/>
    <property type="match status" value="2"/>
</dbReference>
<dbReference type="PANTHER" id="PTHR11352">
    <property type="entry name" value="PROLIFERATING CELL NUCLEAR ANTIGEN"/>
    <property type="match status" value="1"/>
</dbReference>
<dbReference type="Pfam" id="PF02747">
    <property type="entry name" value="PCNA_C"/>
    <property type="match status" value="1"/>
</dbReference>